<proteinExistence type="predicted"/>
<reference evidence="2" key="1">
    <citation type="journal article" date="2022" name="Mol. Ecol. Resour.">
        <title>The genomes of chicory, endive, great burdock and yacon provide insights into Asteraceae palaeo-polyploidization history and plant inulin production.</title>
        <authorList>
            <person name="Fan W."/>
            <person name="Wang S."/>
            <person name="Wang H."/>
            <person name="Wang A."/>
            <person name="Jiang F."/>
            <person name="Liu H."/>
            <person name="Zhao H."/>
            <person name="Xu D."/>
            <person name="Zhang Y."/>
        </authorList>
    </citation>
    <scope>NUCLEOTIDE SEQUENCE [LARGE SCALE GENOMIC DNA]</scope>
    <source>
        <strain evidence="2">cv. Punajuju</strain>
    </source>
</reference>
<organism evidence="1 2">
    <name type="scientific">Cichorium intybus</name>
    <name type="common">Chicory</name>
    <dbReference type="NCBI Taxonomy" id="13427"/>
    <lineage>
        <taxon>Eukaryota</taxon>
        <taxon>Viridiplantae</taxon>
        <taxon>Streptophyta</taxon>
        <taxon>Embryophyta</taxon>
        <taxon>Tracheophyta</taxon>
        <taxon>Spermatophyta</taxon>
        <taxon>Magnoliopsida</taxon>
        <taxon>eudicotyledons</taxon>
        <taxon>Gunneridae</taxon>
        <taxon>Pentapetalae</taxon>
        <taxon>asterids</taxon>
        <taxon>campanulids</taxon>
        <taxon>Asterales</taxon>
        <taxon>Asteraceae</taxon>
        <taxon>Cichorioideae</taxon>
        <taxon>Cichorieae</taxon>
        <taxon>Cichoriinae</taxon>
        <taxon>Cichorium</taxon>
    </lineage>
</organism>
<dbReference type="EMBL" id="CM042014">
    <property type="protein sequence ID" value="KAI3721395.1"/>
    <property type="molecule type" value="Genomic_DNA"/>
</dbReference>
<evidence type="ECO:0000313" key="2">
    <source>
        <dbReference type="Proteomes" id="UP001055811"/>
    </source>
</evidence>
<protein>
    <submittedName>
        <fullName evidence="1">Uncharacterized protein</fullName>
    </submittedName>
</protein>
<keyword evidence="2" id="KW-1185">Reference proteome</keyword>
<reference evidence="1 2" key="2">
    <citation type="journal article" date="2022" name="Mol. Ecol. Resour.">
        <title>The genomes of chicory, endive, great burdock and yacon provide insights into Asteraceae paleo-polyploidization history and plant inulin production.</title>
        <authorList>
            <person name="Fan W."/>
            <person name="Wang S."/>
            <person name="Wang H."/>
            <person name="Wang A."/>
            <person name="Jiang F."/>
            <person name="Liu H."/>
            <person name="Zhao H."/>
            <person name="Xu D."/>
            <person name="Zhang Y."/>
        </authorList>
    </citation>
    <scope>NUCLEOTIDE SEQUENCE [LARGE SCALE GENOMIC DNA]</scope>
    <source>
        <strain evidence="2">cv. Punajuju</strain>
        <tissue evidence="1">Leaves</tissue>
    </source>
</reference>
<gene>
    <name evidence="1" type="ORF">L2E82_32405</name>
</gene>
<comment type="caution">
    <text evidence="1">The sequence shown here is derived from an EMBL/GenBank/DDBJ whole genome shotgun (WGS) entry which is preliminary data.</text>
</comment>
<dbReference type="Proteomes" id="UP001055811">
    <property type="component" value="Linkage Group LG06"/>
</dbReference>
<sequence>MEGLFTTLLFAIALFLLVSSSVAVDSIAANQGIKDGETIVSIGEMYELGFFSPANSKNRYLGIWFKKIATGKVVWVANREVPLPDKTGLIIQLHSF</sequence>
<name>A0ACB9BHE3_CICIN</name>
<accession>A0ACB9BHE3</accession>
<evidence type="ECO:0000313" key="1">
    <source>
        <dbReference type="EMBL" id="KAI3721395.1"/>
    </source>
</evidence>